<evidence type="ECO:0000256" key="5">
    <source>
        <dbReference type="ARBA" id="ARBA00022525"/>
    </source>
</evidence>
<gene>
    <name evidence="10" type="primary">flgK</name>
    <name evidence="10" type="ORF">YBN1229_v1_3594</name>
</gene>
<keyword evidence="6" id="KW-0975">Bacterial flagellum</keyword>
<dbReference type="OrthoDB" id="7181295at2"/>
<proteinExistence type="inferred from homology"/>
<dbReference type="Pfam" id="PF22638">
    <property type="entry name" value="FlgK_D1"/>
    <property type="match status" value="1"/>
</dbReference>
<dbReference type="KEGG" id="fiy:BN1229_v1_3594"/>
<evidence type="ECO:0000259" key="9">
    <source>
        <dbReference type="Pfam" id="PF22638"/>
    </source>
</evidence>
<sequence length="486" mass="51428">MSLSVGLDIAKQGLRTTSEQTAILTRNVTRADDPYASRKVAHLITSITGGARLGTVQRLADEALLENLMRSASSHEAQLAIADALDALDATVGDPELGASPAAMMQELMDSLQEYAARPHDAIAARAALDSAVRVAESLNNASQEVRTVRERADADINRSVENLNQLLKEFDKVNEQIIKGTQAGLDVTDQLDKRDELLRNISGEVEVRTVLRANNDMAIFLSNGVTLFDKGPRTVSFTPTPTLLAGQTANQVYVDGVPMTGSVTGRIAGLMEVRDTIAPTYQSQLDEIARGLVEVFAESDQSAVPTLPDLPGLFTAPGLTGVPASGVVVDGLAASIMINPNVDPDAGGDLMRLRDGGISDPLNPAYVYNVDGAASYSDRLHGLLEKFGAVRSFDLSAEAGNSATLINYASASGGWLGEARSAAKSEADLRGAVVTRSVEALSNATGVNVDEEMSLLLDLERSYQASSRLISTIDNMFLALLEATG</sequence>
<keyword evidence="10" id="KW-0969">Cilium</keyword>
<accession>A0A0D6JJP7</accession>
<evidence type="ECO:0000256" key="6">
    <source>
        <dbReference type="ARBA" id="ARBA00023143"/>
    </source>
</evidence>
<dbReference type="Proteomes" id="UP000033187">
    <property type="component" value="Chromosome 1"/>
</dbReference>
<reference evidence="11" key="1">
    <citation type="submission" date="2015-02" db="EMBL/GenBank/DDBJ databases">
        <authorList>
            <person name="Chooi Y.-H."/>
        </authorList>
    </citation>
    <scope>NUCLEOTIDE SEQUENCE [LARGE SCALE GENOMIC DNA]</scope>
    <source>
        <strain evidence="11">strain Y</strain>
    </source>
</reference>
<dbReference type="InterPro" id="IPR053927">
    <property type="entry name" value="FlgK_helical"/>
</dbReference>
<dbReference type="NCBIfam" id="TIGR02492">
    <property type="entry name" value="flgK_ends"/>
    <property type="match status" value="1"/>
</dbReference>
<evidence type="ECO:0000256" key="7">
    <source>
        <dbReference type="SAM" id="Coils"/>
    </source>
</evidence>
<evidence type="ECO:0000256" key="2">
    <source>
        <dbReference type="ARBA" id="ARBA00004613"/>
    </source>
</evidence>
<keyword evidence="5" id="KW-0964">Secreted</keyword>
<organism evidence="10 11">
    <name type="scientific">Candidatus Filomicrobium marinum</name>
    <dbReference type="NCBI Taxonomy" id="1608628"/>
    <lineage>
        <taxon>Bacteria</taxon>
        <taxon>Pseudomonadati</taxon>
        <taxon>Pseudomonadota</taxon>
        <taxon>Alphaproteobacteria</taxon>
        <taxon>Hyphomicrobiales</taxon>
        <taxon>Hyphomicrobiaceae</taxon>
        <taxon>Filomicrobium</taxon>
    </lineage>
</organism>
<dbReference type="SUPFAM" id="SSF64518">
    <property type="entry name" value="Phase 1 flagellin"/>
    <property type="match status" value="1"/>
</dbReference>
<keyword evidence="11" id="KW-1185">Reference proteome</keyword>
<name>A0A0D6JJP7_9HYPH</name>
<dbReference type="GO" id="GO:0005198">
    <property type="term" value="F:structural molecule activity"/>
    <property type="evidence" value="ECO:0007669"/>
    <property type="project" value="InterPro"/>
</dbReference>
<evidence type="ECO:0000313" key="10">
    <source>
        <dbReference type="EMBL" id="CPR22161.1"/>
    </source>
</evidence>
<dbReference type="AlphaFoldDB" id="A0A0D6JJP7"/>
<keyword evidence="10" id="KW-0282">Flagellum</keyword>
<dbReference type="RefSeq" id="WP_046479299.1">
    <property type="nucleotide sequence ID" value="NZ_LN829118.1"/>
</dbReference>
<dbReference type="GO" id="GO:0044780">
    <property type="term" value="P:bacterial-type flagellum assembly"/>
    <property type="evidence" value="ECO:0007669"/>
    <property type="project" value="InterPro"/>
</dbReference>
<dbReference type="Pfam" id="PF06429">
    <property type="entry name" value="Flg_bbr_C"/>
    <property type="match status" value="1"/>
</dbReference>
<dbReference type="EMBL" id="LN829119">
    <property type="protein sequence ID" value="CPR22161.1"/>
    <property type="molecule type" value="Genomic_DNA"/>
</dbReference>
<feature type="coiled-coil region" evidence="7">
    <location>
        <begin position="150"/>
        <end position="177"/>
    </location>
</feature>
<evidence type="ECO:0000256" key="1">
    <source>
        <dbReference type="ARBA" id="ARBA00004365"/>
    </source>
</evidence>
<dbReference type="InterPro" id="IPR002371">
    <property type="entry name" value="FlgK"/>
</dbReference>
<dbReference type="PANTHER" id="PTHR30033">
    <property type="entry name" value="FLAGELLAR HOOK-ASSOCIATED PROTEIN 1"/>
    <property type="match status" value="1"/>
</dbReference>
<comment type="subcellular location">
    <subcellularLocation>
        <location evidence="1">Bacterial flagellum</location>
    </subcellularLocation>
    <subcellularLocation>
        <location evidence="2">Secreted</location>
    </subcellularLocation>
</comment>
<feature type="domain" description="Flagellar hook-associated protein FlgK helical" evidence="9">
    <location>
        <begin position="101"/>
        <end position="301"/>
    </location>
</feature>
<dbReference type="GO" id="GO:0005576">
    <property type="term" value="C:extracellular region"/>
    <property type="evidence" value="ECO:0007669"/>
    <property type="project" value="UniProtKB-SubCell"/>
</dbReference>
<protein>
    <recommendedName>
        <fullName evidence="4">Flagellar hook-associated protein 1</fullName>
    </recommendedName>
</protein>
<dbReference type="KEGG" id="fil:BN1229_v1_3601"/>
<keyword evidence="10" id="KW-0966">Cell projection</keyword>
<comment type="similarity">
    <text evidence="3">Belongs to the flagella basal body rod proteins family.</text>
</comment>
<feature type="domain" description="Flagellar basal-body/hook protein C-terminal" evidence="8">
    <location>
        <begin position="445"/>
        <end position="482"/>
    </location>
</feature>
<evidence type="ECO:0000256" key="4">
    <source>
        <dbReference type="ARBA" id="ARBA00016244"/>
    </source>
</evidence>
<dbReference type="PANTHER" id="PTHR30033:SF1">
    <property type="entry name" value="FLAGELLAR HOOK-ASSOCIATED PROTEIN 1"/>
    <property type="match status" value="1"/>
</dbReference>
<evidence type="ECO:0000256" key="3">
    <source>
        <dbReference type="ARBA" id="ARBA00009677"/>
    </source>
</evidence>
<dbReference type="InterPro" id="IPR010930">
    <property type="entry name" value="Flg_bb/hook_C_dom"/>
</dbReference>
<keyword evidence="7" id="KW-0175">Coiled coil</keyword>
<evidence type="ECO:0000259" key="8">
    <source>
        <dbReference type="Pfam" id="PF06429"/>
    </source>
</evidence>
<dbReference type="GO" id="GO:0009424">
    <property type="term" value="C:bacterial-type flagellum hook"/>
    <property type="evidence" value="ECO:0007669"/>
    <property type="project" value="InterPro"/>
</dbReference>
<evidence type="ECO:0000313" key="11">
    <source>
        <dbReference type="Proteomes" id="UP000033187"/>
    </source>
</evidence>